<keyword evidence="5" id="KW-0143">Chaperone</keyword>
<dbReference type="SUPFAM" id="SSF49493">
    <property type="entry name" value="HSP40/DnaJ peptide-binding domain"/>
    <property type="match status" value="2"/>
</dbReference>
<keyword evidence="3" id="KW-0863">Zinc-finger</keyword>
<dbReference type="PROSITE" id="PS50076">
    <property type="entry name" value="DNAJ_2"/>
    <property type="match status" value="1"/>
</dbReference>
<accession>A0A540VFI3</accession>
<dbReference type="GO" id="GO:0042026">
    <property type="term" value="P:protein refolding"/>
    <property type="evidence" value="ECO:0007669"/>
    <property type="project" value="TreeGrafter"/>
</dbReference>
<dbReference type="InParanoid" id="A0A540VFI3"/>
<sequence length="322" mass="36291">MDYKDYYQILGVPRNATDKEIKKAFRQLAQKYHPDKNPGNKEAEQKFKEINEAYTVLSDPEKRKKYDRFGAQWEQYERAGGRPEDFDWSAWTGGGPRGSYTTRTVTPEEFEQMFGGMGGFSSFFDALFGSGMGGMGGRPGGSFRQSRGRPGVDFGVHERTAAPPRTEVPVDITLEEAFHGTTRTLQSEDGTRLEVNIPRGVKTGSRVRARGSQGDIYLKINVLPHERFTREGDDLRVRVPVDLYTAVLGGEVQVPTLERPVVLTIPPGTQNGKTFRLRGLGMPNLRQPDKRGDLYAVVEVTLPTNLSEKERSLFEELRKLRR</sequence>
<evidence type="ECO:0000256" key="4">
    <source>
        <dbReference type="ARBA" id="ARBA00022833"/>
    </source>
</evidence>
<evidence type="ECO:0000256" key="1">
    <source>
        <dbReference type="ARBA" id="ARBA00022723"/>
    </source>
</evidence>
<dbReference type="GO" id="GO:0051082">
    <property type="term" value="F:unfolded protein binding"/>
    <property type="evidence" value="ECO:0007669"/>
    <property type="project" value="InterPro"/>
</dbReference>
<proteinExistence type="predicted"/>
<keyword evidence="8" id="KW-1185">Reference proteome</keyword>
<evidence type="ECO:0000313" key="7">
    <source>
        <dbReference type="EMBL" id="TQE95530.1"/>
    </source>
</evidence>
<dbReference type="InterPro" id="IPR036869">
    <property type="entry name" value="J_dom_sf"/>
</dbReference>
<organism evidence="7 8">
    <name type="scientific">Litorilinea aerophila</name>
    <dbReference type="NCBI Taxonomy" id="1204385"/>
    <lineage>
        <taxon>Bacteria</taxon>
        <taxon>Bacillati</taxon>
        <taxon>Chloroflexota</taxon>
        <taxon>Caldilineae</taxon>
        <taxon>Caldilineales</taxon>
        <taxon>Caldilineaceae</taxon>
        <taxon>Litorilinea</taxon>
    </lineage>
</organism>
<dbReference type="SUPFAM" id="SSF46565">
    <property type="entry name" value="Chaperone J-domain"/>
    <property type="match status" value="1"/>
</dbReference>
<dbReference type="Gene3D" id="1.10.287.110">
    <property type="entry name" value="DnaJ domain"/>
    <property type="match status" value="1"/>
</dbReference>
<dbReference type="PRINTS" id="PR00625">
    <property type="entry name" value="JDOMAIN"/>
</dbReference>
<keyword evidence="2" id="KW-0677">Repeat</keyword>
<dbReference type="Gene3D" id="2.60.260.20">
    <property type="entry name" value="Urease metallochaperone UreE, N-terminal domain"/>
    <property type="match status" value="2"/>
</dbReference>
<dbReference type="InterPro" id="IPR001623">
    <property type="entry name" value="DnaJ_domain"/>
</dbReference>
<protein>
    <submittedName>
        <fullName evidence="7">J domain-containing protein</fullName>
    </submittedName>
</protein>
<dbReference type="FunFam" id="2.60.260.20:FF:000005">
    <property type="entry name" value="Chaperone protein dnaJ 1, mitochondrial"/>
    <property type="match status" value="1"/>
</dbReference>
<dbReference type="CDD" id="cd10747">
    <property type="entry name" value="DnaJ_C"/>
    <property type="match status" value="1"/>
</dbReference>
<dbReference type="Proteomes" id="UP000317371">
    <property type="component" value="Unassembled WGS sequence"/>
</dbReference>
<keyword evidence="1" id="KW-0479">Metal-binding</keyword>
<comment type="caution">
    <text evidence="7">The sequence shown here is derived from an EMBL/GenBank/DDBJ whole genome shotgun (WGS) entry which is preliminary data.</text>
</comment>
<dbReference type="AlphaFoldDB" id="A0A540VFI3"/>
<dbReference type="EMBL" id="VIGC01000013">
    <property type="protein sequence ID" value="TQE95530.1"/>
    <property type="molecule type" value="Genomic_DNA"/>
</dbReference>
<dbReference type="PANTHER" id="PTHR43096:SF52">
    <property type="entry name" value="DNAJ HOMOLOG 1, MITOCHONDRIAL-RELATED"/>
    <property type="match status" value="1"/>
</dbReference>
<gene>
    <name evidence="7" type="ORF">FKZ61_11860</name>
</gene>
<dbReference type="GO" id="GO:0008270">
    <property type="term" value="F:zinc ion binding"/>
    <property type="evidence" value="ECO:0007669"/>
    <property type="project" value="UniProtKB-KW"/>
</dbReference>
<reference evidence="7 8" key="1">
    <citation type="submission" date="2019-06" db="EMBL/GenBank/DDBJ databases">
        <title>Genome sequence of Litorilinea aerophila BAA-2444.</title>
        <authorList>
            <person name="Maclea K.S."/>
            <person name="Maurais E.G."/>
            <person name="Iannazzi L.C."/>
        </authorList>
    </citation>
    <scope>NUCLEOTIDE SEQUENCE [LARGE SCALE GENOMIC DNA]</scope>
    <source>
        <strain evidence="7 8">ATCC BAA-2444</strain>
    </source>
</reference>
<dbReference type="GO" id="GO:0005737">
    <property type="term" value="C:cytoplasm"/>
    <property type="evidence" value="ECO:0007669"/>
    <property type="project" value="TreeGrafter"/>
</dbReference>
<evidence type="ECO:0000259" key="6">
    <source>
        <dbReference type="PROSITE" id="PS50076"/>
    </source>
</evidence>
<dbReference type="OrthoDB" id="9779889at2"/>
<keyword evidence="4" id="KW-0862">Zinc</keyword>
<dbReference type="InterPro" id="IPR008971">
    <property type="entry name" value="HSP40/DnaJ_pept-bd"/>
</dbReference>
<dbReference type="SMART" id="SM00271">
    <property type="entry name" value="DnaJ"/>
    <property type="match status" value="1"/>
</dbReference>
<evidence type="ECO:0000313" key="8">
    <source>
        <dbReference type="Proteomes" id="UP000317371"/>
    </source>
</evidence>
<dbReference type="Pfam" id="PF01556">
    <property type="entry name" value="DnaJ_C"/>
    <property type="match status" value="1"/>
</dbReference>
<dbReference type="Pfam" id="PF00226">
    <property type="entry name" value="DnaJ"/>
    <property type="match status" value="1"/>
</dbReference>
<dbReference type="CDD" id="cd06257">
    <property type="entry name" value="DnaJ"/>
    <property type="match status" value="1"/>
</dbReference>
<feature type="domain" description="J" evidence="6">
    <location>
        <begin position="5"/>
        <end position="70"/>
    </location>
</feature>
<evidence type="ECO:0000256" key="5">
    <source>
        <dbReference type="ARBA" id="ARBA00023186"/>
    </source>
</evidence>
<name>A0A540VFI3_9CHLR</name>
<dbReference type="PANTHER" id="PTHR43096">
    <property type="entry name" value="DNAJ HOMOLOG 1, MITOCHONDRIAL-RELATED"/>
    <property type="match status" value="1"/>
</dbReference>
<evidence type="ECO:0000256" key="2">
    <source>
        <dbReference type="ARBA" id="ARBA00022737"/>
    </source>
</evidence>
<evidence type="ECO:0000256" key="3">
    <source>
        <dbReference type="ARBA" id="ARBA00022771"/>
    </source>
</evidence>
<dbReference type="InterPro" id="IPR002939">
    <property type="entry name" value="DnaJ_C"/>
</dbReference>
<dbReference type="RefSeq" id="WP_141610349.1">
    <property type="nucleotide sequence ID" value="NZ_VIGC02000013.1"/>
</dbReference>